<dbReference type="Pfam" id="PF04824">
    <property type="entry name" value="Rad21_Rec8"/>
    <property type="match status" value="1"/>
</dbReference>
<dbReference type="Gramene" id="OE9A064377T1">
    <property type="protein sequence ID" value="OE9A064377C1"/>
    <property type="gene ID" value="OE9A064377"/>
</dbReference>
<dbReference type="InterPro" id="IPR006909">
    <property type="entry name" value="Rad21/Rec8_C_eu"/>
</dbReference>
<dbReference type="GO" id="GO:0007062">
    <property type="term" value="P:sister chromatid cohesion"/>
    <property type="evidence" value="ECO:0007669"/>
    <property type="project" value="InterPro"/>
</dbReference>
<dbReference type="EMBL" id="CACTIH010004295">
    <property type="protein sequence ID" value="CAA2990461.1"/>
    <property type="molecule type" value="Genomic_DNA"/>
</dbReference>
<gene>
    <name evidence="2" type="ORF">OLEA9_A064377</name>
</gene>
<feature type="domain" description="Rad21/Rec8-like protein C-terminal eukaryotic" evidence="1">
    <location>
        <begin position="1"/>
        <end position="42"/>
    </location>
</feature>
<evidence type="ECO:0000259" key="1">
    <source>
        <dbReference type="Pfam" id="PF04824"/>
    </source>
</evidence>
<reference evidence="2 3" key="1">
    <citation type="submission" date="2019-12" db="EMBL/GenBank/DDBJ databases">
        <authorList>
            <person name="Alioto T."/>
            <person name="Alioto T."/>
            <person name="Gomez Garrido J."/>
        </authorList>
    </citation>
    <scope>NUCLEOTIDE SEQUENCE [LARGE SCALE GENOMIC DNA]</scope>
</reference>
<dbReference type="PANTHER" id="PTHR12585">
    <property type="entry name" value="SCC1 / RAD21 FAMILY MEMBER"/>
    <property type="match status" value="1"/>
</dbReference>
<proteinExistence type="predicted"/>
<dbReference type="GO" id="GO:0003682">
    <property type="term" value="F:chromatin binding"/>
    <property type="evidence" value="ECO:0007669"/>
    <property type="project" value="TreeGrafter"/>
</dbReference>
<evidence type="ECO:0000313" key="3">
    <source>
        <dbReference type="Proteomes" id="UP000594638"/>
    </source>
</evidence>
<evidence type="ECO:0000313" key="2">
    <source>
        <dbReference type="EMBL" id="CAA2990461.1"/>
    </source>
</evidence>
<keyword evidence="3" id="KW-1185">Reference proteome</keyword>
<protein>
    <submittedName>
        <fullName evidence="2">Sister chromatid cohesion 1 2 isoform X1</fullName>
    </submittedName>
</protein>
<sequence length="57" mass="6470">VLEGKTKKGSARLFYEVLVMKTGKCIDVRQDNPYNDIFLLETPVLRQLFEPEGGAQL</sequence>
<dbReference type="GO" id="GO:0008278">
    <property type="term" value="C:cohesin complex"/>
    <property type="evidence" value="ECO:0007669"/>
    <property type="project" value="InterPro"/>
</dbReference>
<organism evidence="2 3">
    <name type="scientific">Olea europaea subsp. europaea</name>
    <dbReference type="NCBI Taxonomy" id="158383"/>
    <lineage>
        <taxon>Eukaryota</taxon>
        <taxon>Viridiplantae</taxon>
        <taxon>Streptophyta</taxon>
        <taxon>Embryophyta</taxon>
        <taxon>Tracheophyta</taxon>
        <taxon>Spermatophyta</taxon>
        <taxon>Magnoliopsida</taxon>
        <taxon>eudicotyledons</taxon>
        <taxon>Gunneridae</taxon>
        <taxon>Pentapetalae</taxon>
        <taxon>asterids</taxon>
        <taxon>lamiids</taxon>
        <taxon>Lamiales</taxon>
        <taxon>Oleaceae</taxon>
        <taxon>Oleeae</taxon>
        <taxon>Olea</taxon>
    </lineage>
</organism>
<dbReference type="InterPro" id="IPR039781">
    <property type="entry name" value="Rad21/Rec8-like"/>
</dbReference>
<comment type="caution">
    <text evidence="2">The sequence shown here is derived from an EMBL/GenBank/DDBJ whole genome shotgun (WGS) entry which is preliminary data.</text>
</comment>
<dbReference type="PANTHER" id="PTHR12585:SF73">
    <property type="entry name" value="SISTER CHROMATID COHESION 1 PROTEIN 2"/>
    <property type="match status" value="1"/>
</dbReference>
<dbReference type="SUPFAM" id="SSF46785">
    <property type="entry name" value="Winged helix' DNA-binding domain"/>
    <property type="match status" value="1"/>
</dbReference>
<dbReference type="AlphaFoldDB" id="A0A8S0SEW1"/>
<dbReference type="Proteomes" id="UP000594638">
    <property type="component" value="Unassembled WGS sequence"/>
</dbReference>
<dbReference type="InterPro" id="IPR023093">
    <property type="entry name" value="ScpA-like_C"/>
</dbReference>
<dbReference type="GO" id="GO:1990414">
    <property type="term" value="P:replication-born double-strand break repair via sister chromatid exchange"/>
    <property type="evidence" value="ECO:0007669"/>
    <property type="project" value="TreeGrafter"/>
</dbReference>
<dbReference type="Gene3D" id="1.10.10.580">
    <property type="entry name" value="Structural maintenance of chromosome 1. Chain E"/>
    <property type="match status" value="1"/>
</dbReference>
<accession>A0A8S0SEW1</accession>
<dbReference type="OrthoDB" id="10071381at2759"/>
<name>A0A8S0SEW1_OLEEU</name>
<feature type="non-terminal residue" evidence="2">
    <location>
        <position position="1"/>
    </location>
</feature>
<dbReference type="InterPro" id="IPR036390">
    <property type="entry name" value="WH_DNA-bd_sf"/>
</dbReference>